<dbReference type="Pfam" id="PF00665">
    <property type="entry name" value="rve"/>
    <property type="match status" value="1"/>
</dbReference>
<dbReference type="Gene3D" id="3.30.420.10">
    <property type="entry name" value="Ribonuclease H-like superfamily/Ribonuclease H"/>
    <property type="match status" value="1"/>
</dbReference>
<dbReference type="Proteomes" id="UP001151760">
    <property type="component" value="Unassembled WGS sequence"/>
</dbReference>
<dbReference type="PANTHER" id="PTHR42648">
    <property type="entry name" value="TRANSPOSASE, PUTATIVE-RELATED"/>
    <property type="match status" value="1"/>
</dbReference>
<evidence type="ECO:0000256" key="1">
    <source>
        <dbReference type="SAM" id="MobiDB-lite"/>
    </source>
</evidence>
<accession>A0ABQ5IWE0</accession>
<evidence type="ECO:0000256" key="2">
    <source>
        <dbReference type="SAM" id="Phobius"/>
    </source>
</evidence>
<reference evidence="4" key="1">
    <citation type="journal article" date="2022" name="Int. J. Mol. Sci.">
        <title>Draft Genome of Tanacetum Coccineum: Genomic Comparison of Closely Related Tanacetum-Family Plants.</title>
        <authorList>
            <person name="Yamashiro T."/>
            <person name="Shiraishi A."/>
            <person name="Nakayama K."/>
            <person name="Satake H."/>
        </authorList>
    </citation>
    <scope>NUCLEOTIDE SEQUENCE</scope>
</reference>
<evidence type="ECO:0000313" key="4">
    <source>
        <dbReference type="EMBL" id="GJU04040.1"/>
    </source>
</evidence>
<proteinExistence type="predicted"/>
<dbReference type="Pfam" id="PF25597">
    <property type="entry name" value="SH3_retrovirus"/>
    <property type="match status" value="1"/>
</dbReference>
<evidence type="ECO:0000259" key="3">
    <source>
        <dbReference type="PROSITE" id="PS50994"/>
    </source>
</evidence>
<protein>
    <submittedName>
        <fullName evidence="4">Retrovirus-related pol polyprotein from transposon TNT 1-94</fullName>
    </submittedName>
</protein>
<feature type="region of interest" description="Disordered" evidence="1">
    <location>
        <begin position="397"/>
        <end position="445"/>
    </location>
</feature>
<name>A0ABQ5IWE0_9ASTR</name>
<dbReference type="PROSITE" id="PS50994">
    <property type="entry name" value="INTEGRASE"/>
    <property type="match status" value="1"/>
</dbReference>
<reference evidence="4" key="2">
    <citation type="submission" date="2022-01" db="EMBL/GenBank/DDBJ databases">
        <authorList>
            <person name="Yamashiro T."/>
            <person name="Shiraishi A."/>
            <person name="Satake H."/>
            <person name="Nakayama K."/>
        </authorList>
    </citation>
    <scope>NUCLEOTIDE SEQUENCE</scope>
</reference>
<dbReference type="EMBL" id="BQNB010021210">
    <property type="protein sequence ID" value="GJU04040.1"/>
    <property type="molecule type" value="Genomic_DNA"/>
</dbReference>
<dbReference type="InterPro" id="IPR039537">
    <property type="entry name" value="Retrotran_Ty1/copia-like"/>
</dbReference>
<dbReference type="InterPro" id="IPR001584">
    <property type="entry name" value="Integrase_cat-core"/>
</dbReference>
<dbReference type="InterPro" id="IPR036397">
    <property type="entry name" value="RNaseH_sf"/>
</dbReference>
<keyword evidence="2" id="KW-0812">Transmembrane</keyword>
<dbReference type="PANTHER" id="PTHR42648:SF32">
    <property type="entry name" value="RIBONUCLEASE H-LIKE DOMAIN, GAG-PRE-INTEGRASE DOMAIN PROTEIN-RELATED"/>
    <property type="match status" value="1"/>
</dbReference>
<organism evidence="4 5">
    <name type="scientific">Tanacetum coccineum</name>
    <dbReference type="NCBI Taxonomy" id="301880"/>
    <lineage>
        <taxon>Eukaryota</taxon>
        <taxon>Viridiplantae</taxon>
        <taxon>Streptophyta</taxon>
        <taxon>Embryophyta</taxon>
        <taxon>Tracheophyta</taxon>
        <taxon>Spermatophyta</taxon>
        <taxon>Magnoliopsida</taxon>
        <taxon>eudicotyledons</taxon>
        <taxon>Gunneridae</taxon>
        <taxon>Pentapetalae</taxon>
        <taxon>asterids</taxon>
        <taxon>campanulids</taxon>
        <taxon>Asterales</taxon>
        <taxon>Asteraceae</taxon>
        <taxon>Asteroideae</taxon>
        <taxon>Anthemideae</taxon>
        <taxon>Anthemidinae</taxon>
        <taxon>Tanacetum</taxon>
    </lineage>
</organism>
<evidence type="ECO:0000313" key="5">
    <source>
        <dbReference type="Proteomes" id="UP001151760"/>
    </source>
</evidence>
<gene>
    <name evidence="4" type="ORF">Tco_1114378</name>
</gene>
<dbReference type="SUPFAM" id="SSF53098">
    <property type="entry name" value="Ribonuclease H-like"/>
    <property type="match status" value="1"/>
</dbReference>
<keyword evidence="2" id="KW-1133">Transmembrane helix</keyword>
<feature type="domain" description="Integrase catalytic" evidence="3">
    <location>
        <begin position="154"/>
        <end position="262"/>
    </location>
</feature>
<comment type="caution">
    <text evidence="4">The sequence shown here is derived from an EMBL/GenBank/DDBJ whole genome shotgun (WGS) entry which is preliminary data.</text>
</comment>
<keyword evidence="5" id="KW-1185">Reference proteome</keyword>
<feature type="transmembrane region" description="Helical" evidence="2">
    <location>
        <begin position="21"/>
        <end position="42"/>
    </location>
</feature>
<dbReference type="InterPro" id="IPR012337">
    <property type="entry name" value="RNaseH-like_sf"/>
</dbReference>
<keyword evidence="2" id="KW-0472">Membrane</keyword>
<sequence length="509" mass="58345">MKYRGNEWGLCIPFESRVMAMVRAAFGFFLKLAFKFAGLAYLSKEINLITDALCKAFNDFNYLLEIDTNLFTFDIQGIRTYEEYELNNTVTRDLKEPWLDNRVPYQLPCCKEIDDMYSSLVAGLPSLTFHKDKNCSACEKEKHRRATFKIKKSFSINKCLHLLHMDLFGPVKPQTISYNKYTLVIVDEYSRYTWVFCLKKKSDAANCIMSFIKQMENVNDLKVKELRSDNGTKFRNHKLEEFCDEKGISQNFSSPCTPKQNGGEVVNTACYTQNRSIIVKRHGMTAYEVFGKRSPDISYFYVFSCPVHIHNYKDHLGKFDEKADDGFFLGYSLVAKAFRVFNIRRQEMEETYHVTFSKDDEAISQSNTVAVTLIPPLMTSSSEEVLEPFLDSILDLTHPADNSVPNEDHISEDEEDLGDAKDQNPYEPEASQTIPPPLSDDISNPHVAQDRWSREKHIELVNILSEPQAGVTTRSRVINSEAASAQECLYVNFLSTIESKKLIEALAKE</sequence>
<dbReference type="InterPro" id="IPR057670">
    <property type="entry name" value="SH3_retrovirus"/>
</dbReference>